<evidence type="ECO:0000256" key="4">
    <source>
        <dbReference type="ARBA" id="ARBA00022989"/>
    </source>
</evidence>
<protein>
    <submittedName>
        <fullName evidence="9">Flagellar protein FlaJ</fullName>
    </submittedName>
</protein>
<evidence type="ECO:0000256" key="3">
    <source>
        <dbReference type="ARBA" id="ARBA00022692"/>
    </source>
</evidence>
<accession>A0A1G8XTG2</accession>
<dbReference type="InterPro" id="IPR042094">
    <property type="entry name" value="T2SS_GspF_sf"/>
</dbReference>
<evidence type="ECO:0000313" key="9">
    <source>
        <dbReference type="EMBL" id="SDJ93869.1"/>
    </source>
</evidence>
<gene>
    <name evidence="9" type="ORF">SAMN04515672_1896</name>
</gene>
<feature type="transmembrane region" description="Helical" evidence="7">
    <location>
        <begin position="116"/>
        <end position="140"/>
    </location>
</feature>
<dbReference type="Pfam" id="PF00482">
    <property type="entry name" value="T2SSF"/>
    <property type="match status" value="2"/>
</dbReference>
<reference evidence="10" key="1">
    <citation type="submission" date="2016-10" db="EMBL/GenBank/DDBJ databases">
        <authorList>
            <person name="Varghese N."/>
            <person name="Submissions S."/>
        </authorList>
    </citation>
    <scope>NUCLEOTIDE SEQUENCE [LARGE SCALE GENOMIC DNA]</scope>
    <source>
        <strain evidence="10">B4,CECT 8067,JCM 17497</strain>
    </source>
</reference>
<dbReference type="InterPro" id="IPR018076">
    <property type="entry name" value="T2SS_GspF_dom"/>
</dbReference>
<proteinExistence type="predicted"/>
<feature type="coiled-coil region" evidence="6">
    <location>
        <begin position="543"/>
        <end position="570"/>
    </location>
</feature>
<keyword evidence="3 7" id="KW-0812">Transmembrane</keyword>
<keyword evidence="6" id="KW-0175">Coiled coil</keyword>
<name>A0A1G8XTG2_9EURY</name>
<keyword evidence="4 7" id="KW-1133">Transmembrane helix</keyword>
<dbReference type="PANTHER" id="PTHR35402:SF1">
    <property type="entry name" value="TYPE II SECRETION SYSTEM PROTEIN GSPF DOMAIN-CONTAINING PROTEIN"/>
    <property type="match status" value="1"/>
</dbReference>
<feature type="transmembrane region" description="Helical" evidence="7">
    <location>
        <begin position="397"/>
        <end position="416"/>
    </location>
</feature>
<feature type="transmembrane region" description="Helical" evidence="7">
    <location>
        <begin position="58"/>
        <end position="85"/>
    </location>
</feature>
<dbReference type="RefSeq" id="WP_090304861.1">
    <property type="nucleotide sequence ID" value="NZ_FNFE01000002.1"/>
</dbReference>
<keyword evidence="10" id="KW-1185">Reference proteome</keyword>
<keyword evidence="5 7" id="KW-0472">Membrane</keyword>
<feature type="transmembrane region" description="Helical" evidence="7">
    <location>
        <begin position="436"/>
        <end position="453"/>
    </location>
</feature>
<feature type="transmembrane region" description="Helical" evidence="7">
    <location>
        <begin position="579"/>
        <end position="596"/>
    </location>
</feature>
<evidence type="ECO:0000256" key="2">
    <source>
        <dbReference type="ARBA" id="ARBA00022475"/>
    </source>
</evidence>
<dbReference type="STRING" id="1095776.SAMN04515672_1896"/>
<comment type="subcellular location">
    <subcellularLocation>
        <location evidence="1">Cell membrane</location>
        <topology evidence="1">Multi-pass membrane protein</topology>
    </subcellularLocation>
</comment>
<dbReference type="InterPro" id="IPR056569">
    <property type="entry name" value="ArlJ-like"/>
</dbReference>
<dbReference type="PANTHER" id="PTHR35402">
    <property type="entry name" value="INTEGRAL MEMBRANE PROTEIN-RELATED"/>
    <property type="match status" value="1"/>
</dbReference>
<keyword evidence="9" id="KW-0969">Cilium</keyword>
<evidence type="ECO:0000256" key="6">
    <source>
        <dbReference type="SAM" id="Coils"/>
    </source>
</evidence>
<feature type="transmembrane region" description="Helical" evidence="7">
    <location>
        <begin position="672"/>
        <end position="689"/>
    </location>
</feature>
<evidence type="ECO:0000256" key="5">
    <source>
        <dbReference type="ARBA" id="ARBA00023136"/>
    </source>
</evidence>
<dbReference type="Proteomes" id="UP000198882">
    <property type="component" value="Unassembled WGS sequence"/>
</dbReference>
<organism evidence="9 10">
    <name type="scientific">Natronorubrum texcoconense</name>
    <dbReference type="NCBI Taxonomy" id="1095776"/>
    <lineage>
        <taxon>Archaea</taxon>
        <taxon>Methanobacteriati</taxon>
        <taxon>Methanobacteriota</taxon>
        <taxon>Stenosarchaea group</taxon>
        <taxon>Halobacteria</taxon>
        <taxon>Halobacteriales</taxon>
        <taxon>Natrialbaceae</taxon>
        <taxon>Natronorubrum</taxon>
    </lineage>
</organism>
<dbReference type="OrthoDB" id="200343at2157"/>
<feature type="transmembrane region" description="Helical" evidence="7">
    <location>
        <begin position="640"/>
        <end position="660"/>
    </location>
</feature>
<evidence type="ECO:0000313" key="10">
    <source>
        <dbReference type="Proteomes" id="UP000198882"/>
    </source>
</evidence>
<dbReference type="GO" id="GO:0005886">
    <property type="term" value="C:plasma membrane"/>
    <property type="evidence" value="ECO:0007669"/>
    <property type="project" value="UniProtKB-SubCell"/>
</dbReference>
<feature type="domain" description="Type II secretion system protein GspF" evidence="8">
    <location>
        <begin position="472"/>
        <end position="596"/>
    </location>
</feature>
<sequence length="690" mass="75895">MSLQTGGGGSGGVSGSSDVLGDTFYPLYDWLFSEDSEFVTDVETKLAQARMTDTVELYLSRALGIGFISGLALWLLGLLLGYALFATGLIQVDNILGFPVSSEAILELIELLRVPALVFVTGLVFGSIGFALGFGSLVAIPYSRASARKREINMLMTDSVSFMYALSVGGLNQLEIIEAMAEADDTYGEVAKEFQSIVKETEYFDVDYRTAIRTQALETPSDELSQFLTDMLSIVNSGGDMESFLEDKKEKHMRTAKQEQELTLETLELFGEMYMTLSLFPLLLIIIMVVMQMIPDAEVSNQMLYMTVYGLIPLTGIGFLVLVSTVKHDEPGDGYLSMGGNDRRIETPRDQGLLNLGLVEQFTGEHSVFDRIKNREGTYETMEVLQKPHIFFRDNPLFTLALTLPASLVIIATAMMNGSAPLSWEQLLDNPIWGTFLYIYVPLYVMAIPLAVFREWNVRHRNAVVSQLSEDLRKLSSSNDTGLTLLESLKAVSDTTSGKLAREFEMMHTKVNYGTSLKDALLEFNNKYHIPRLARTTRLITEAQEASNQISDVLRTAARASENHDDIERERKSRTRMQVVIIIMTFLTVLAVIAILKTQFIDTMAGLEAGSGDADTADAGGAGGGELADADLSENIQVDMLAVLFFHAVTMQAIISGFICGYIRDADILSGLKYAVGLATIALVGWTLVA</sequence>
<dbReference type="Gene3D" id="1.20.81.30">
    <property type="entry name" value="Type II secretion system (T2SS), domain F"/>
    <property type="match status" value="1"/>
</dbReference>
<feature type="transmembrane region" description="Helical" evidence="7">
    <location>
        <begin position="274"/>
        <end position="294"/>
    </location>
</feature>
<evidence type="ECO:0000256" key="1">
    <source>
        <dbReference type="ARBA" id="ARBA00004651"/>
    </source>
</evidence>
<evidence type="ECO:0000259" key="8">
    <source>
        <dbReference type="Pfam" id="PF00482"/>
    </source>
</evidence>
<keyword evidence="2" id="KW-1003">Cell membrane</keyword>
<dbReference type="AlphaFoldDB" id="A0A1G8XTG2"/>
<dbReference type="EMBL" id="FNFE01000002">
    <property type="protein sequence ID" value="SDJ93869.1"/>
    <property type="molecule type" value="Genomic_DNA"/>
</dbReference>
<evidence type="ECO:0000256" key="7">
    <source>
        <dbReference type="SAM" id="Phobius"/>
    </source>
</evidence>
<keyword evidence="9" id="KW-0282">Flagellum</keyword>
<feature type="transmembrane region" description="Helical" evidence="7">
    <location>
        <begin position="306"/>
        <end position="326"/>
    </location>
</feature>
<keyword evidence="9" id="KW-0966">Cell projection</keyword>
<feature type="domain" description="Type II secretion system protein GspF" evidence="8">
    <location>
        <begin position="163"/>
        <end position="288"/>
    </location>
</feature>